<dbReference type="PANTHER" id="PTHR43649:SF17">
    <property type="entry name" value="ABC TRANSPORTER SOLUTE BINDING PROTEIN-SUGAR TRANSPORT"/>
    <property type="match status" value="1"/>
</dbReference>
<dbReference type="RefSeq" id="WP_066867120.1">
    <property type="nucleotide sequence ID" value="NZ_CABKVV010000014.1"/>
</dbReference>
<feature type="domain" description="DUF3502" evidence="3">
    <location>
        <begin position="452"/>
        <end position="520"/>
    </location>
</feature>
<dbReference type="InterPro" id="IPR006059">
    <property type="entry name" value="SBP"/>
</dbReference>
<name>A0ABT1RYU4_9FIRM</name>
<accession>A0ABT1RYU4</accession>
<dbReference type="SUPFAM" id="SSF53850">
    <property type="entry name" value="Periplasmic binding protein-like II"/>
    <property type="match status" value="1"/>
</dbReference>
<dbReference type="InterPro" id="IPR022627">
    <property type="entry name" value="DUF3502"/>
</dbReference>
<dbReference type="Gene3D" id="3.40.190.10">
    <property type="entry name" value="Periplasmic binding protein-like II"/>
    <property type="match status" value="2"/>
</dbReference>
<comment type="caution">
    <text evidence="4">The sequence shown here is derived from an EMBL/GenBank/DDBJ whole genome shotgun (WGS) entry which is preliminary data.</text>
</comment>
<reference evidence="4 5" key="1">
    <citation type="submission" date="2022-06" db="EMBL/GenBank/DDBJ databases">
        <title>Isolation of gut microbiota from human fecal samples.</title>
        <authorList>
            <person name="Pamer E.G."/>
            <person name="Barat B."/>
            <person name="Waligurski E."/>
            <person name="Medina S."/>
            <person name="Paddock L."/>
            <person name="Mostad J."/>
        </authorList>
    </citation>
    <scope>NUCLEOTIDE SEQUENCE [LARGE SCALE GENOMIC DNA]</scope>
    <source>
        <strain evidence="4 5">DFI.9.73</strain>
    </source>
</reference>
<dbReference type="Pfam" id="PF12010">
    <property type="entry name" value="DUF3502"/>
    <property type="match status" value="1"/>
</dbReference>
<gene>
    <name evidence="4" type="ORF">NE695_08010</name>
</gene>
<dbReference type="PROSITE" id="PS51257">
    <property type="entry name" value="PROKAR_LIPOPROTEIN"/>
    <property type="match status" value="1"/>
</dbReference>
<evidence type="ECO:0000313" key="4">
    <source>
        <dbReference type="EMBL" id="MCQ4839857.1"/>
    </source>
</evidence>
<dbReference type="PANTHER" id="PTHR43649">
    <property type="entry name" value="ARABINOSE-BINDING PROTEIN-RELATED"/>
    <property type="match status" value="1"/>
</dbReference>
<feature type="chain" id="PRO_5047018405" evidence="2">
    <location>
        <begin position="23"/>
        <end position="523"/>
    </location>
</feature>
<protein>
    <submittedName>
        <fullName evidence="4">ABC transporter substrate-binding protein</fullName>
    </submittedName>
</protein>
<feature type="region of interest" description="Disordered" evidence="1">
    <location>
        <begin position="29"/>
        <end position="59"/>
    </location>
</feature>
<organism evidence="4 5">
    <name type="scientific">Neglectibacter timonensis</name>
    <dbReference type="NCBI Taxonomy" id="1776382"/>
    <lineage>
        <taxon>Bacteria</taxon>
        <taxon>Bacillati</taxon>
        <taxon>Bacillota</taxon>
        <taxon>Clostridia</taxon>
        <taxon>Eubacteriales</taxon>
        <taxon>Oscillospiraceae</taxon>
        <taxon>Neglectibacter</taxon>
    </lineage>
</organism>
<keyword evidence="2" id="KW-0732">Signal</keyword>
<keyword evidence="5" id="KW-1185">Reference proteome</keyword>
<feature type="signal peptide" evidence="2">
    <location>
        <begin position="1"/>
        <end position="22"/>
    </location>
</feature>
<evidence type="ECO:0000256" key="2">
    <source>
        <dbReference type="SAM" id="SignalP"/>
    </source>
</evidence>
<evidence type="ECO:0000313" key="5">
    <source>
        <dbReference type="Proteomes" id="UP001524473"/>
    </source>
</evidence>
<dbReference type="Proteomes" id="UP001524473">
    <property type="component" value="Unassembled WGS sequence"/>
</dbReference>
<sequence>MKKTAKILSLALAAAMTLSAFAGCGNGNGGSNASSGTESKGTSSAASQNSEASTESTAAGGDGYTITMAYLGNEQPNQDAVMAKIDEQVQKDLGMSFEGLLMGFGEYQQKLNLMLSGGDKLDILPVVSNLANSYINAKQIVNLADYIDEYGKGILEFMGEDVAKSGAVNGFIYGIPSNKESASQAGIVMRKDIVDELQIDVDAIKTYDDLTPIFEKVKAAHPELDCISGTNLVTQIQTWDPLSDSFGVLMNDGQDTTVVNLYETEEYKVRLNRIKDWYQTGYIKLDAATTTETSSNLVKAGTLFSYLSPIKPGFLVQENVSCGQEMVTAYIGKDDGSVSNIICSGNVNYIDWGIAQQSEDKVKAMQFLNYAYTSPEWNNLMNFGIEGEDYARVEGSEVYIDYPEGKDASSAYHLNMGWHLPNQFKGYVWNGQPEDVWQQYKDFNASATYSKAFGFFYDSSSVATELTALSGVESEYKKPLETGSVSDVEATLKDFNDKLYAAGLQKVMDLKQEQLDAWLATQE</sequence>
<evidence type="ECO:0000256" key="1">
    <source>
        <dbReference type="SAM" id="MobiDB-lite"/>
    </source>
</evidence>
<evidence type="ECO:0000259" key="3">
    <source>
        <dbReference type="Pfam" id="PF12010"/>
    </source>
</evidence>
<dbReference type="InterPro" id="IPR050490">
    <property type="entry name" value="Bact_solute-bd_prot1"/>
</dbReference>
<dbReference type="EMBL" id="JANFZH010000015">
    <property type="protein sequence ID" value="MCQ4839857.1"/>
    <property type="molecule type" value="Genomic_DNA"/>
</dbReference>
<dbReference type="GeneID" id="90533758"/>
<feature type="compositionally biased region" description="Polar residues" evidence="1">
    <location>
        <begin position="37"/>
        <end position="57"/>
    </location>
</feature>
<dbReference type="Pfam" id="PF01547">
    <property type="entry name" value="SBP_bac_1"/>
    <property type="match status" value="1"/>
</dbReference>
<proteinExistence type="predicted"/>